<evidence type="ECO:0000256" key="5">
    <source>
        <dbReference type="ARBA" id="ARBA00022840"/>
    </source>
</evidence>
<evidence type="ECO:0000256" key="6">
    <source>
        <dbReference type="ARBA" id="ARBA00047899"/>
    </source>
</evidence>
<keyword evidence="2" id="KW-0808">Transferase</keyword>
<dbReference type="InterPro" id="IPR008271">
    <property type="entry name" value="Ser/Thr_kinase_AS"/>
</dbReference>
<keyword evidence="5 8" id="KW-0067">ATP-binding</keyword>
<feature type="domain" description="Protein kinase" evidence="10">
    <location>
        <begin position="283"/>
        <end position="540"/>
    </location>
</feature>
<dbReference type="InterPro" id="IPR011009">
    <property type="entry name" value="Kinase-like_dom_sf"/>
</dbReference>
<dbReference type="SUPFAM" id="SSF56112">
    <property type="entry name" value="Protein kinase-like (PK-like)"/>
    <property type="match status" value="1"/>
</dbReference>
<proteinExistence type="predicted"/>
<dbReference type="FunFam" id="3.30.200.20:FF:000034">
    <property type="entry name" value="Kinase suppressor of Ras 1"/>
    <property type="match status" value="1"/>
</dbReference>
<dbReference type="InterPro" id="IPR001245">
    <property type="entry name" value="Ser-Thr/Tyr_kinase_cat_dom"/>
</dbReference>
<dbReference type="PROSITE" id="PS00108">
    <property type="entry name" value="PROTEIN_KINASE_ST"/>
    <property type="match status" value="1"/>
</dbReference>
<accession>A0A7S4QM35</accession>
<feature type="region of interest" description="Disordered" evidence="9">
    <location>
        <begin position="246"/>
        <end position="270"/>
    </location>
</feature>
<dbReference type="Pfam" id="PF07714">
    <property type="entry name" value="PK_Tyr_Ser-Thr"/>
    <property type="match status" value="1"/>
</dbReference>
<keyword evidence="1" id="KW-0723">Serine/threonine-protein kinase</keyword>
<name>A0A7S4QM35_9DINO</name>
<evidence type="ECO:0000256" key="2">
    <source>
        <dbReference type="ARBA" id="ARBA00022679"/>
    </source>
</evidence>
<keyword evidence="4" id="KW-0418">Kinase</keyword>
<dbReference type="InterPro" id="IPR051681">
    <property type="entry name" value="Ser/Thr_Kinases-Pseudokinases"/>
</dbReference>
<protein>
    <recommendedName>
        <fullName evidence="10">Protein kinase domain-containing protein</fullName>
    </recommendedName>
</protein>
<comment type="catalytic activity">
    <reaction evidence="6">
        <text>L-threonyl-[protein] + ATP = O-phospho-L-threonyl-[protein] + ADP + H(+)</text>
        <dbReference type="Rhea" id="RHEA:46608"/>
        <dbReference type="Rhea" id="RHEA-COMP:11060"/>
        <dbReference type="Rhea" id="RHEA-COMP:11605"/>
        <dbReference type="ChEBI" id="CHEBI:15378"/>
        <dbReference type="ChEBI" id="CHEBI:30013"/>
        <dbReference type="ChEBI" id="CHEBI:30616"/>
        <dbReference type="ChEBI" id="CHEBI:61977"/>
        <dbReference type="ChEBI" id="CHEBI:456216"/>
        <dbReference type="EC" id="2.7.11.1"/>
    </reaction>
</comment>
<dbReference type="PROSITE" id="PS00107">
    <property type="entry name" value="PROTEIN_KINASE_ATP"/>
    <property type="match status" value="1"/>
</dbReference>
<evidence type="ECO:0000256" key="9">
    <source>
        <dbReference type="SAM" id="MobiDB-lite"/>
    </source>
</evidence>
<dbReference type="InterPro" id="IPR017441">
    <property type="entry name" value="Protein_kinase_ATP_BS"/>
</dbReference>
<feature type="binding site" evidence="8">
    <location>
        <position position="310"/>
    </location>
    <ligand>
        <name>ATP</name>
        <dbReference type="ChEBI" id="CHEBI:30616"/>
    </ligand>
</feature>
<evidence type="ECO:0000256" key="1">
    <source>
        <dbReference type="ARBA" id="ARBA00022527"/>
    </source>
</evidence>
<evidence type="ECO:0000313" key="11">
    <source>
        <dbReference type="EMBL" id="CAE4585865.1"/>
    </source>
</evidence>
<dbReference type="InterPro" id="IPR000719">
    <property type="entry name" value="Prot_kinase_dom"/>
</dbReference>
<dbReference type="Gene3D" id="1.10.510.10">
    <property type="entry name" value="Transferase(Phosphotransferase) domain 1"/>
    <property type="match status" value="1"/>
</dbReference>
<reference evidence="11" key="1">
    <citation type="submission" date="2021-01" db="EMBL/GenBank/DDBJ databases">
        <authorList>
            <person name="Corre E."/>
            <person name="Pelletier E."/>
            <person name="Niang G."/>
            <person name="Scheremetjew M."/>
            <person name="Finn R."/>
            <person name="Kale V."/>
            <person name="Holt S."/>
            <person name="Cochrane G."/>
            <person name="Meng A."/>
            <person name="Brown T."/>
            <person name="Cohen L."/>
        </authorList>
    </citation>
    <scope>NUCLEOTIDE SEQUENCE</scope>
    <source>
        <strain evidence="11">CCMP3105</strain>
    </source>
</reference>
<comment type="catalytic activity">
    <reaction evidence="7">
        <text>L-seryl-[protein] + ATP = O-phospho-L-seryl-[protein] + ADP + H(+)</text>
        <dbReference type="Rhea" id="RHEA:17989"/>
        <dbReference type="Rhea" id="RHEA-COMP:9863"/>
        <dbReference type="Rhea" id="RHEA-COMP:11604"/>
        <dbReference type="ChEBI" id="CHEBI:15378"/>
        <dbReference type="ChEBI" id="CHEBI:29999"/>
        <dbReference type="ChEBI" id="CHEBI:30616"/>
        <dbReference type="ChEBI" id="CHEBI:83421"/>
        <dbReference type="ChEBI" id="CHEBI:456216"/>
        <dbReference type="EC" id="2.7.11.1"/>
    </reaction>
</comment>
<dbReference type="PANTHER" id="PTHR44329:SF288">
    <property type="entry name" value="MITOGEN-ACTIVATED PROTEIN KINASE KINASE KINASE 20"/>
    <property type="match status" value="1"/>
</dbReference>
<dbReference type="PANTHER" id="PTHR44329">
    <property type="entry name" value="SERINE/THREONINE-PROTEIN KINASE TNNI3K-RELATED"/>
    <property type="match status" value="1"/>
</dbReference>
<evidence type="ECO:0000256" key="7">
    <source>
        <dbReference type="ARBA" id="ARBA00048679"/>
    </source>
</evidence>
<dbReference type="SMART" id="SM00220">
    <property type="entry name" value="S_TKc"/>
    <property type="match status" value="1"/>
</dbReference>
<dbReference type="GO" id="GO:0004674">
    <property type="term" value="F:protein serine/threonine kinase activity"/>
    <property type="evidence" value="ECO:0007669"/>
    <property type="project" value="UniProtKB-KW"/>
</dbReference>
<dbReference type="PROSITE" id="PS50011">
    <property type="entry name" value="PROTEIN_KINASE_DOM"/>
    <property type="match status" value="1"/>
</dbReference>
<dbReference type="CDD" id="cd13999">
    <property type="entry name" value="STKc_MAP3K-like"/>
    <property type="match status" value="1"/>
</dbReference>
<dbReference type="EMBL" id="HBNR01031592">
    <property type="protein sequence ID" value="CAE4585865.1"/>
    <property type="molecule type" value="Transcribed_RNA"/>
</dbReference>
<keyword evidence="3 8" id="KW-0547">Nucleotide-binding</keyword>
<evidence type="ECO:0000256" key="4">
    <source>
        <dbReference type="ARBA" id="ARBA00022777"/>
    </source>
</evidence>
<dbReference type="Gene3D" id="3.30.200.20">
    <property type="entry name" value="Phosphorylase Kinase, domain 1"/>
    <property type="match status" value="1"/>
</dbReference>
<evidence type="ECO:0000259" key="10">
    <source>
        <dbReference type="PROSITE" id="PS50011"/>
    </source>
</evidence>
<evidence type="ECO:0000256" key="8">
    <source>
        <dbReference type="PROSITE-ProRule" id="PRU10141"/>
    </source>
</evidence>
<gene>
    <name evidence="11" type="ORF">AMON00008_LOCUS21603</name>
</gene>
<dbReference type="AlphaFoldDB" id="A0A7S4QM35"/>
<sequence>MAARVGRPPCGARACSPRVPSVTKLGLEAACSVQAKAMTAEASSAYSARTVHGLPVATPMSLRSSPQQATRTGSSAQAEVVRQSSLAGFPTVIATEYERPAAGSPSLTPVSSAVYLGKAALSSTPSWSYMPAPVGPSVAVAAYPRHASPGPKAVRSYQPAPVAATPCSARALSSVGSPEPLPLRRMAASPSHVEAVAVQAMPEAAVRETAVRENVAAVPVLVQALPQALSQAQLEPVPQQVTLVAPEDGDTNARQPRRHQTSTPREALERDLTEPEKIHYSDLEFVESLGSGEFGQVFRGVYKDEQVAIKHLYWDDTVSERVMRDLAKEIEAFRSLRHKRLVRFIGACLDMPHLCLVTEYMPGGSLHHLLHVRKQQLPLLHATNMCLQIADGVMYLHSQQPLIVHRDLKSLNVVLDLSLNCKICDFGLTEPMERTHFTKRSNGGSPRYMAPELFDSKTKITEKIDLWAMACVFIEIYGGSVPYKSISTLADLTREMLVHRRKPSIPRAIPEEVRQIIASCLHFDYRMRPKCKHVFEQLKMAKKQLREAGML</sequence>
<dbReference type="GO" id="GO:0005524">
    <property type="term" value="F:ATP binding"/>
    <property type="evidence" value="ECO:0007669"/>
    <property type="project" value="UniProtKB-UniRule"/>
</dbReference>
<evidence type="ECO:0000256" key="3">
    <source>
        <dbReference type="ARBA" id="ARBA00022741"/>
    </source>
</evidence>
<organism evidence="11">
    <name type="scientific">Alexandrium monilatum</name>
    <dbReference type="NCBI Taxonomy" id="311494"/>
    <lineage>
        <taxon>Eukaryota</taxon>
        <taxon>Sar</taxon>
        <taxon>Alveolata</taxon>
        <taxon>Dinophyceae</taxon>
        <taxon>Gonyaulacales</taxon>
        <taxon>Pyrocystaceae</taxon>
        <taxon>Alexandrium</taxon>
    </lineage>
</organism>